<keyword evidence="1" id="KW-0687">Ribonucleoprotein</keyword>
<evidence type="ECO:0000313" key="1">
    <source>
        <dbReference type="EMBL" id="CAH6721778.1"/>
    </source>
</evidence>
<accession>A0ACA9YAD4</accession>
<name>A0ACA9YAD4_9ASCO</name>
<organism evidence="1 2">
    <name type="scientific">[Candida] jaroonii</name>
    <dbReference type="NCBI Taxonomy" id="467808"/>
    <lineage>
        <taxon>Eukaryota</taxon>
        <taxon>Fungi</taxon>
        <taxon>Dikarya</taxon>
        <taxon>Ascomycota</taxon>
        <taxon>Saccharomycotina</taxon>
        <taxon>Pichiomycetes</taxon>
        <taxon>Debaryomycetaceae</taxon>
        <taxon>Yamadazyma</taxon>
    </lineage>
</organism>
<dbReference type="EMBL" id="CALSDN010000007">
    <property type="protein sequence ID" value="CAH6721778.1"/>
    <property type="molecule type" value="Genomic_DNA"/>
</dbReference>
<keyword evidence="1" id="KW-0689">Ribosomal protein</keyword>
<keyword evidence="2" id="KW-1185">Reference proteome</keyword>
<protein>
    <submittedName>
        <fullName evidence="1">37S ribosomal protein S7, mitochondrial</fullName>
    </submittedName>
</protein>
<dbReference type="Proteomes" id="UP001152531">
    <property type="component" value="Unassembled WGS sequence"/>
</dbReference>
<reference evidence="1" key="1">
    <citation type="submission" date="2022-06" db="EMBL/GenBank/DDBJ databases">
        <authorList>
            <person name="Legras J.-L."/>
            <person name="Devillers H."/>
            <person name="Grondin C."/>
        </authorList>
    </citation>
    <scope>NUCLEOTIDE SEQUENCE</scope>
    <source>
        <strain evidence="1">CLIB 1444</strain>
    </source>
</reference>
<evidence type="ECO:0000313" key="2">
    <source>
        <dbReference type="Proteomes" id="UP001152531"/>
    </source>
</evidence>
<gene>
    <name evidence="1" type="ORF">CLIB1444_07S02234</name>
</gene>
<comment type="caution">
    <text evidence="1">The sequence shown here is derived from an EMBL/GenBank/DDBJ whole genome shotgun (WGS) entry which is preliminary data.</text>
</comment>
<proteinExistence type="predicted"/>
<sequence length="253" mass="29446">MSLTMIRFGSLINSLRTVARPTLIPIKHISYSTIKYNNKLINQVYPINKEEITEKDVDDWLLALKRLRDGHSPDNETEVYIKELTETEDHLKQEFIPNEQQILEQEKFLTTQVPIETIPVVDQLVNLIMRDGKKSKARRIVSRALYIVYLRLRKDPVVVLKDTLEQLSPLLATKTEKTGTAKNRIVPYPLSEKQRYRYAFLWMLDSASKKKSSDYSVRLAEEIINSYEGKSSGYEKRAQMHKTATAQRAYVRL</sequence>